<evidence type="ECO:0000256" key="3">
    <source>
        <dbReference type="SAM" id="MobiDB-lite"/>
    </source>
</evidence>
<dbReference type="GO" id="GO:0042626">
    <property type="term" value="F:ATPase-coupled transmembrane transporter activity"/>
    <property type="evidence" value="ECO:0007669"/>
    <property type="project" value="TreeGrafter"/>
</dbReference>
<keyword evidence="2" id="KW-0067">ATP-binding</keyword>
<dbReference type="PANTHER" id="PTHR24221">
    <property type="entry name" value="ATP-BINDING CASSETTE SUB-FAMILY B"/>
    <property type="match status" value="1"/>
</dbReference>
<dbReference type="GO" id="GO:0005524">
    <property type="term" value="F:ATP binding"/>
    <property type="evidence" value="ECO:0007669"/>
    <property type="project" value="UniProtKB-KW"/>
</dbReference>
<dbReference type="SMART" id="SM00382">
    <property type="entry name" value="AAA"/>
    <property type="match status" value="1"/>
</dbReference>
<feature type="compositionally biased region" description="Pro residues" evidence="3">
    <location>
        <begin position="255"/>
        <end position="265"/>
    </location>
</feature>
<dbReference type="PANTHER" id="PTHR24221:SF654">
    <property type="entry name" value="ATP-BINDING CASSETTE SUB-FAMILY B MEMBER 6"/>
    <property type="match status" value="1"/>
</dbReference>
<dbReference type="SUPFAM" id="SSF52540">
    <property type="entry name" value="P-loop containing nucleoside triphosphate hydrolases"/>
    <property type="match status" value="1"/>
</dbReference>
<comment type="caution">
    <text evidence="5">The sequence shown here is derived from an EMBL/GenBank/DDBJ whole genome shotgun (WGS) entry which is preliminary data.</text>
</comment>
<evidence type="ECO:0000256" key="1">
    <source>
        <dbReference type="ARBA" id="ARBA00022741"/>
    </source>
</evidence>
<evidence type="ECO:0000256" key="2">
    <source>
        <dbReference type="ARBA" id="ARBA00022840"/>
    </source>
</evidence>
<dbReference type="PROSITE" id="PS50893">
    <property type="entry name" value="ABC_TRANSPORTER_2"/>
    <property type="match status" value="1"/>
</dbReference>
<evidence type="ECO:0000313" key="5">
    <source>
        <dbReference type="EMBL" id="NYI97147.1"/>
    </source>
</evidence>
<dbReference type="InterPro" id="IPR003439">
    <property type="entry name" value="ABC_transporter-like_ATP-bd"/>
</dbReference>
<dbReference type="InterPro" id="IPR003593">
    <property type="entry name" value="AAA+_ATPase"/>
</dbReference>
<reference evidence="5 6" key="1">
    <citation type="submission" date="2020-07" db="EMBL/GenBank/DDBJ databases">
        <title>Sequencing the genomes of 1000 actinobacteria strains.</title>
        <authorList>
            <person name="Klenk H.-P."/>
        </authorList>
    </citation>
    <scope>NUCLEOTIDE SEQUENCE [LARGE SCALE GENOMIC DNA]</scope>
    <source>
        <strain evidence="5 6">DSM 45927</strain>
    </source>
</reference>
<protein>
    <submittedName>
        <fullName evidence="5">ABC-type lipoprotein export system ATPase subunit</fullName>
    </submittedName>
</protein>
<keyword evidence="5" id="KW-0449">Lipoprotein</keyword>
<dbReference type="GO" id="GO:0016887">
    <property type="term" value="F:ATP hydrolysis activity"/>
    <property type="evidence" value="ECO:0007669"/>
    <property type="project" value="InterPro"/>
</dbReference>
<evidence type="ECO:0000259" key="4">
    <source>
        <dbReference type="PROSITE" id="PS50893"/>
    </source>
</evidence>
<feature type="compositionally biased region" description="Low complexity" evidence="3">
    <location>
        <begin position="234"/>
        <end position="254"/>
    </location>
</feature>
<evidence type="ECO:0000313" key="6">
    <source>
        <dbReference type="Proteomes" id="UP000575985"/>
    </source>
</evidence>
<name>A0A853BRG5_9ACTN</name>
<feature type="domain" description="ABC transporter" evidence="4">
    <location>
        <begin position="8"/>
        <end position="250"/>
    </location>
</feature>
<accession>A0A853BRG5</accession>
<dbReference type="Pfam" id="PF00005">
    <property type="entry name" value="ABC_tran"/>
    <property type="match status" value="1"/>
</dbReference>
<proteinExistence type="predicted"/>
<dbReference type="EMBL" id="JACCFO010000001">
    <property type="protein sequence ID" value="NYI97147.1"/>
    <property type="molecule type" value="Genomic_DNA"/>
</dbReference>
<organism evidence="5 6">
    <name type="scientific">Streptomonospora nanhaiensis</name>
    <dbReference type="NCBI Taxonomy" id="1323731"/>
    <lineage>
        <taxon>Bacteria</taxon>
        <taxon>Bacillati</taxon>
        <taxon>Actinomycetota</taxon>
        <taxon>Actinomycetes</taxon>
        <taxon>Streptosporangiales</taxon>
        <taxon>Nocardiopsidaceae</taxon>
        <taxon>Streptomonospora</taxon>
    </lineage>
</organism>
<dbReference type="Gene3D" id="3.40.50.300">
    <property type="entry name" value="P-loop containing nucleotide triphosphate hydrolases"/>
    <property type="match status" value="1"/>
</dbReference>
<keyword evidence="1" id="KW-0547">Nucleotide-binding</keyword>
<dbReference type="InterPro" id="IPR027417">
    <property type="entry name" value="P-loop_NTPase"/>
</dbReference>
<dbReference type="Proteomes" id="UP000575985">
    <property type="component" value="Unassembled WGS sequence"/>
</dbReference>
<keyword evidence="6" id="KW-1185">Reference proteome</keyword>
<dbReference type="InterPro" id="IPR039421">
    <property type="entry name" value="Type_1_exporter"/>
</dbReference>
<sequence length="368" mass="39930">MFRCSPPVRFTGLSARGLVLCYPGAERPALRGVDLDIRRGEVVALVGENGSGKSTPARLVSGLYTPQEGVIRWSGVDTAELSPELLRERIGLISQDYTQWPLSARRNITMSADTDEERLLRALELSSADAVIADLPHGLDTLLDKRFVDGADLSGGQRQRIAAARGLYRTADLVIADEPTAALDARAEKRLFDTLHAAAARSTVLLITPAWRRCRWPTASMCCTRERWWSTAPTTSWWPAPRGATGSSSASRRSPTPPRAGPGSPPRVRRRAWSPPPEHLDRPRKAEKRRAHRGQGCAAAWAGRSRPAHAPALWAGAVLGTGGAGQLSARLALRAAATRTTRRACTWAAVRVTSSTAFWPWASTCEVP</sequence>
<gene>
    <name evidence="5" type="ORF">HNR12_003424</name>
</gene>
<feature type="region of interest" description="Disordered" evidence="3">
    <location>
        <begin position="234"/>
        <end position="302"/>
    </location>
</feature>
<dbReference type="AlphaFoldDB" id="A0A853BRG5"/>